<evidence type="ECO:0000256" key="5">
    <source>
        <dbReference type="ARBA" id="ARBA00038359"/>
    </source>
</evidence>
<proteinExistence type="inferred from homology"/>
<dbReference type="GO" id="GO:0016020">
    <property type="term" value="C:membrane"/>
    <property type="evidence" value="ECO:0007669"/>
    <property type="project" value="UniProtKB-SubCell"/>
</dbReference>
<evidence type="ECO:0000256" key="6">
    <source>
        <dbReference type="SAM" id="MobiDB-lite"/>
    </source>
</evidence>
<evidence type="ECO:0000256" key="2">
    <source>
        <dbReference type="ARBA" id="ARBA00022692"/>
    </source>
</evidence>
<organism evidence="9 10">
    <name type="scientific">Cytospora mali</name>
    <name type="common">Apple Valsa canker fungus</name>
    <name type="synonym">Valsa mali</name>
    <dbReference type="NCBI Taxonomy" id="578113"/>
    <lineage>
        <taxon>Eukaryota</taxon>
        <taxon>Fungi</taxon>
        <taxon>Dikarya</taxon>
        <taxon>Ascomycota</taxon>
        <taxon>Pezizomycotina</taxon>
        <taxon>Sordariomycetes</taxon>
        <taxon>Sordariomycetidae</taxon>
        <taxon>Diaporthales</taxon>
        <taxon>Cytosporaceae</taxon>
        <taxon>Cytospora</taxon>
    </lineage>
</organism>
<keyword evidence="10" id="KW-1185">Reference proteome</keyword>
<dbReference type="Proteomes" id="UP000078576">
    <property type="component" value="Unassembled WGS sequence"/>
</dbReference>
<feature type="region of interest" description="Disordered" evidence="6">
    <location>
        <begin position="292"/>
        <end position="327"/>
    </location>
</feature>
<evidence type="ECO:0000259" key="8">
    <source>
        <dbReference type="Pfam" id="PF20684"/>
    </source>
</evidence>
<gene>
    <name evidence="9" type="ORF">VP1G_05744</name>
</gene>
<feature type="domain" description="Rhodopsin" evidence="8">
    <location>
        <begin position="108"/>
        <end position="273"/>
    </location>
</feature>
<evidence type="ECO:0000256" key="3">
    <source>
        <dbReference type="ARBA" id="ARBA00022989"/>
    </source>
</evidence>
<evidence type="ECO:0000256" key="4">
    <source>
        <dbReference type="ARBA" id="ARBA00023136"/>
    </source>
</evidence>
<keyword evidence="3 7" id="KW-1133">Transmembrane helix</keyword>
<feature type="transmembrane region" description="Helical" evidence="7">
    <location>
        <begin position="188"/>
        <end position="214"/>
    </location>
</feature>
<keyword evidence="4 7" id="KW-0472">Membrane</keyword>
<dbReference type="InterPro" id="IPR052337">
    <property type="entry name" value="SAT4-like"/>
</dbReference>
<evidence type="ECO:0000313" key="9">
    <source>
        <dbReference type="EMBL" id="KUI58462.1"/>
    </source>
</evidence>
<dbReference type="PANTHER" id="PTHR33048:SF47">
    <property type="entry name" value="INTEGRAL MEMBRANE PROTEIN-RELATED"/>
    <property type="match status" value="1"/>
</dbReference>
<sequence length="457" mass="51203">MDLCMFPAGTPPNGTVINFDNPETLVPVLISICVIMTVGAVLFTACRLYANRRKMWWSDCKANLDPGLSVLWVEELYETDQDTLHRLRRYCADIVARFYWAYAGSDQILYSQEILISFVLFFSKTSIFLLFHQIFEVKRPMRIAIRFGIVFSGLLYFTNIPVSSIMSAPHVGETWTSVLFSGRPQKSLIWGTVQSAFSIMLDLFIFILPIPAVVRLHLSTRKKLQLLVVFTTAVVVEAINTDDGTWKYTSLLICTVVENNVAIIVSCTPGFANFTRIHISELQIVKSFRSTFGGSGGGKSGVANKPSWNQEDPNRPRTGRGSGKKANHHFDELSDTFILKSNSDVSGEGIYNMSQKRISPGILRTVDVSQEAHYSGSTTTNGVREPQIQNYPNGIFYYGPSTGQPPAQSVWFYYVPSTNQQTEGPYFAPYQGPNTYTYGNHHSQQTSTEHFISQPPV</sequence>
<dbReference type="Pfam" id="PF20684">
    <property type="entry name" value="Fung_rhodopsin"/>
    <property type="match status" value="1"/>
</dbReference>
<dbReference type="EMBL" id="KN714713">
    <property type="protein sequence ID" value="KUI58462.1"/>
    <property type="molecule type" value="Genomic_DNA"/>
</dbReference>
<dbReference type="AlphaFoldDB" id="A0A194V3G3"/>
<name>A0A194V3G3_CYTMA</name>
<dbReference type="STRING" id="694573.A0A194V3G3"/>
<feature type="transmembrane region" description="Helical" evidence="7">
    <location>
        <begin position="28"/>
        <end position="50"/>
    </location>
</feature>
<feature type="transmembrane region" description="Helical" evidence="7">
    <location>
        <begin position="143"/>
        <end position="168"/>
    </location>
</feature>
<comment type="similarity">
    <text evidence="5">Belongs to the SAT4 family.</text>
</comment>
<dbReference type="InterPro" id="IPR049326">
    <property type="entry name" value="Rhodopsin_dom_fungi"/>
</dbReference>
<evidence type="ECO:0000313" key="10">
    <source>
        <dbReference type="Proteomes" id="UP000078576"/>
    </source>
</evidence>
<dbReference type="PANTHER" id="PTHR33048">
    <property type="entry name" value="PTH11-LIKE INTEGRAL MEMBRANE PROTEIN (AFU_ORTHOLOGUE AFUA_5G11245)"/>
    <property type="match status" value="1"/>
</dbReference>
<comment type="subcellular location">
    <subcellularLocation>
        <location evidence="1">Membrane</location>
        <topology evidence="1">Multi-pass membrane protein</topology>
    </subcellularLocation>
</comment>
<evidence type="ECO:0000256" key="7">
    <source>
        <dbReference type="SAM" id="Phobius"/>
    </source>
</evidence>
<accession>A0A194V3G3</accession>
<reference evidence="10" key="1">
    <citation type="submission" date="2014-12" db="EMBL/GenBank/DDBJ databases">
        <title>Genome Sequence of Valsa Canker Pathogens Uncovers a Specific Adaption of Colonization on Woody Bark.</title>
        <authorList>
            <person name="Yin Z."/>
            <person name="Liu H."/>
            <person name="Gao X."/>
            <person name="Li Z."/>
            <person name="Song N."/>
            <person name="Ke X."/>
            <person name="Dai Q."/>
            <person name="Wu Y."/>
            <person name="Sun Y."/>
            <person name="Xu J.-R."/>
            <person name="Kang Z.K."/>
            <person name="Wang L."/>
            <person name="Huang L."/>
        </authorList>
    </citation>
    <scope>NUCLEOTIDE SEQUENCE [LARGE SCALE GENOMIC DNA]</scope>
    <source>
        <strain evidence="10">SXYL134</strain>
    </source>
</reference>
<protein>
    <recommendedName>
        <fullName evidence="8">Rhodopsin domain-containing protein</fullName>
    </recommendedName>
</protein>
<dbReference type="OrthoDB" id="5342292at2759"/>
<evidence type="ECO:0000256" key="1">
    <source>
        <dbReference type="ARBA" id="ARBA00004141"/>
    </source>
</evidence>
<keyword evidence="2 7" id="KW-0812">Transmembrane</keyword>